<dbReference type="GO" id="GO:0005737">
    <property type="term" value="C:cytoplasm"/>
    <property type="evidence" value="ECO:0007669"/>
    <property type="project" value="GOC"/>
</dbReference>
<dbReference type="PANTHER" id="PTHR12403">
    <property type="entry name" value="TRAFFICKING PROTEIN PARTICLE COMPLEX SUBUNIT 2"/>
    <property type="match status" value="1"/>
</dbReference>
<sequence>MSHHFFVFSPSDTSLYACTHFSTRPSNAASSALASNLPAWPTFAGTLTALSGAGSASHNTVGSTTPRGGGQDRSTIHMIANAGLDAIENAMLKENAIYLKSVDQFNQWKISAFVTPGNTKLVLLHEGRNDDGIRSFFAEAWELYVKTMLNPFHTAHTPIRSPTFDSRVQASMKKWL</sequence>
<protein>
    <submittedName>
        <fullName evidence="1">Sedlin</fullName>
    </submittedName>
</protein>
<dbReference type="InterPro" id="IPR006722">
    <property type="entry name" value="Sedlin"/>
</dbReference>
<dbReference type="CDD" id="cd14825">
    <property type="entry name" value="TRAPPC2_sedlin"/>
    <property type="match status" value="1"/>
</dbReference>
<accession>A0A0D7A6U0</accession>
<reference evidence="1 2" key="1">
    <citation type="journal article" date="2015" name="Fungal Genet. Biol.">
        <title>Evolution of novel wood decay mechanisms in Agaricales revealed by the genome sequences of Fistulina hepatica and Cylindrobasidium torrendii.</title>
        <authorList>
            <person name="Floudas D."/>
            <person name="Held B.W."/>
            <person name="Riley R."/>
            <person name="Nagy L.G."/>
            <person name="Koehler G."/>
            <person name="Ransdell A.S."/>
            <person name="Younus H."/>
            <person name="Chow J."/>
            <person name="Chiniquy J."/>
            <person name="Lipzen A."/>
            <person name="Tritt A."/>
            <person name="Sun H."/>
            <person name="Haridas S."/>
            <person name="LaButti K."/>
            <person name="Ohm R.A."/>
            <person name="Kues U."/>
            <person name="Blanchette R.A."/>
            <person name="Grigoriev I.V."/>
            <person name="Minto R.E."/>
            <person name="Hibbett D.S."/>
        </authorList>
    </citation>
    <scope>NUCLEOTIDE SEQUENCE [LARGE SCALE GENOMIC DNA]</scope>
    <source>
        <strain evidence="1 2">ATCC 64428</strain>
    </source>
</reference>
<evidence type="ECO:0000313" key="2">
    <source>
        <dbReference type="Proteomes" id="UP000054144"/>
    </source>
</evidence>
<dbReference type="SUPFAM" id="SSF64356">
    <property type="entry name" value="SNARE-like"/>
    <property type="match status" value="1"/>
</dbReference>
<dbReference type="OrthoDB" id="10252102at2759"/>
<dbReference type="AlphaFoldDB" id="A0A0D7A6U0"/>
<evidence type="ECO:0000313" key="1">
    <source>
        <dbReference type="EMBL" id="KIY46523.1"/>
    </source>
</evidence>
<dbReference type="InterPro" id="IPR011012">
    <property type="entry name" value="Longin-like_dom_sf"/>
</dbReference>
<name>A0A0D7A6U0_9AGAR</name>
<proteinExistence type="predicted"/>
<gene>
    <name evidence="1" type="ORF">FISHEDRAFT_47138</name>
</gene>
<organism evidence="1 2">
    <name type="scientific">Fistulina hepatica ATCC 64428</name>
    <dbReference type="NCBI Taxonomy" id="1128425"/>
    <lineage>
        <taxon>Eukaryota</taxon>
        <taxon>Fungi</taxon>
        <taxon>Dikarya</taxon>
        <taxon>Basidiomycota</taxon>
        <taxon>Agaricomycotina</taxon>
        <taxon>Agaricomycetes</taxon>
        <taxon>Agaricomycetidae</taxon>
        <taxon>Agaricales</taxon>
        <taxon>Fistulinaceae</taxon>
        <taxon>Fistulina</taxon>
    </lineage>
</organism>
<dbReference type="EMBL" id="KN882028">
    <property type="protein sequence ID" value="KIY46523.1"/>
    <property type="molecule type" value="Genomic_DNA"/>
</dbReference>
<dbReference type="GO" id="GO:0006888">
    <property type="term" value="P:endoplasmic reticulum to Golgi vesicle-mediated transport"/>
    <property type="evidence" value="ECO:0007669"/>
    <property type="project" value="InterPro"/>
</dbReference>
<dbReference type="Gene3D" id="3.30.450.70">
    <property type="match status" value="1"/>
</dbReference>
<dbReference type="Proteomes" id="UP000054144">
    <property type="component" value="Unassembled WGS sequence"/>
</dbReference>
<keyword evidence="2" id="KW-1185">Reference proteome</keyword>
<dbReference type="Pfam" id="PF04628">
    <property type="entry name" value="Sedlin_N"/>
    <property type="match status" value="1"/>
</dbReference>